<dbReference type="SUPFAM" id="SSF53649">
    <property type="entry name" value="Alkaline phosphatase-like"/>
    <property type="match status" value="1"/>
</dbReference>
<dbReference type="EMBL" id="CP036525">
    <property type="protein sequence ID" value="QDT07357.1"/>
    <property type="molecule type" value="Genomic_DNA"/>
</dbReference>
<dbReference type="AlphaFoldDB" id="A0A517NJP2"/>
<comment type="similarity">
    <text evidence="2">Belongs to the sulfatase family.</text>
</comment>
<evidence type="ECO:0000313" key="9">
    <source>
        <dbReference type="EMBL" id="QDT07357.1"/>
    </source>
</evidence>
<dbReference type="InterPro" id="IPR035874">
    <property type="entry name" value="IDS"/>
</dbReference>
<reference evidence="9 10" key="1">
    <citation type="submission" date="2019-02" db="EMBL/GenBank/DDBJ databases">
        <title>Deep-cultivation of Planctomycetes and their phenomic and genomic characterization uncovers novel biology.</title>
        <authorList>
            <person name="Wiegand S."/>
            <person name="Jogler M."/>
            <person name="Boedeker C."/>
            <person name="Pinto D."/>
            <person name="Vollmers J."/>
            <person name="Rivas-Marin E."/>
            <person name="Kohn T."/>
            <person name="Peeters S.H."/>
            <person name="Heuer A."/>
            <person name="Rast P."/>
            <person name="Oberbeckmann S."/>
            <person name="Bunk B."/>
            <person name="Jeske O."/>
            <person name="Meyerdierks A."/>
            <person name="Storesund J.E."/>
            <person name="Kallscheuer N."/>
            <person name="Luecker S."/>
            <person name="Lage O.M."/>
            <person name="Pohl T."/>
            <person name="Merkel B.J."/>
            <person name="Hornburger P."/>
            <person name="Mueller R.-W."/>
            <person name="Bruemmer F."/>
            <person name="Labrenz M."/>
            <person name="Spormann A.M."/>
            <person name="Op den Camp H."/>
            <person name="Overmann J."/>
            <person name="Amann R."/>
            <person name="Jetten M.S.M."/>
            <person name="Mascher T."/>
            <person name="Medema M.H."/>
            <person name="Devos D.P."/>
            <person name="Kaster A.-K."/>
            <person name="Ovreas L."/>
            <person name="Rohde M."/>
            <person name="Galperin M.Y."/>
            <person name="Jogler C."/>
        </authorList>
    </citation>
    <scope>NUCLEOTIDE SEQUENCE [LARGE SCALE GENOMIC DNA]</scope>
    <source>
        <strain evidence="9 10">K22_7</strain>
    </source>
</reference>
<evidence type="ECO:0000313" key="10">
    <source>
        <dbReference type="Proteomes" id="UP000318538"/>
    </source>
</evidence>
<feature type="compositionally biased region" description="Polar residues" evidence="7">
    <location>
        <begin position="361"/>
        <end position="370"/>
    </location>
</feature>
<gene>
    <name evidence="9" type="ORF">K227x_57840</name>
</gene>
<dbReference type="GO" id="GO:0004423">
    <property type="term" value="F:iduronate-2-sulfatase activity"/>
    <property type="evidence" value="ECO:0007669"/>
    <property type="project" value="InterPro"/>
</dbReference>
<dbReference type="InterPro" id="IPR017850">
    <property type="entry name" value="Alkaline_phosphatase_core_sf"/>
</dbReference>
<sequence length="500" mass="54892">MQKSNLSLTILIGLLCMTSGGRLPGQESTDADPQQADKIRNVLLIVSDDLRASTLGCYGDQITRTPNLDRLAANGMVFDRVYCQGTWCAPSRRSFMRSRYVDVNCPTLGETLIDAGIPSVRVGKIFHMRVPGDIVDGTDGEDIAQCWTQRFNSQGDEAHTVGDYACLNQNIFTTAMEGRQGARTAHRAFVTVQVDGDASDQPDSKSASKATQLLNQYKDQPFFLAVGLIRPHYPMVAPQAMFGHYPPEAMELPSTWNQDIGDSGIPPAGLASGRSAQNGIGRFPINQKRMWSGYRASVEFMDAQVGRILDSLDELGLSESTAVIFTSDHGYHLGDHTFWQKSNLHEHVARVPLIIRPGTPPSTSQAQASRSPEAAGGRRSESLVELVDLYPTICDWLSVDTPDDCQGTSLLPILADPSSKIREAAITVGGKNKTRNFLYRTKRWALMSYHDGTSELYDMPQDPEQRNNLSGDPHHAATKNSLQQRLDAVIAERGLSLPSR</sequence>
<feature type="domain" description="Sulfatase N-terminal" evidence="8">
    <location>
        <begin position="40"/>
        <end position="398"/>
    </location>
</feature>
<dbReference type="RefSeq" id="WP_218933562.1">
    <property type="nucleotide sequence ID" value="NZ_CP036525.1"/>
</dbReference>
<keyword evidence="4" id="KW-0732">Signal</keyword>
<evidence type="ECO:0000256" key="4">
    <source>
        <dbReference type="ARBA" id="ARBA00022729"/>
    </source>
</evidence>
<dbReference type="PANTHER" id="PTHR45953:SF1">
    <property type="entry name" value="IDURONATE 2-SULFATASE"/>
    <property type="match status" value="1"/>
</dbReference>
<accession>A0A517NJP2</accession>
<protein>
    <submittedName>
        <fullName evidence="9">Arylsulfatase</fullName>
        <ecNumber evidence="9">3.1.6.1</ecNumber>
    </submittedName>
</protein>
<dbReference type="PANTHER" id="PTHR45953">
    <property type="entry name" value="IDURONATE 2-SULFATASE"/>
    <property type="match status" value="1"/>
</dbReference>
<keyword evidence="3" id="KW-0479">Metal-binding</keyword>
<evidence type="ECO:0000256" key="1">
    <source>
        <dbReference type="ARBA" id="ARBA00001913"/>
    </source>
</evidence>
<evidence type="ECO:0000256" key="7">
    <source>
        <dbReference type="SAM" id="MobiDB-lite"/>
    </source>
</evidence>
<evidence type="ECO:0000256" key="5">
    <source>
        <dbReference type="ARBA" id="ARBA00022801"/>
    </source>
</evidence>
<dbReference type="KEGG" id="rlc:K227x_57840"/>
<dbReference type="Pfam" id="PF00884">
    <property type="entry name" value="Sulfatase"/>
    <property type="match status" value="1"/>
</dbReference>
<name>A0A517NJP2_9BACT</name>
<organism evidence="9 10">
    <name type="scientific">Rubripirellula lacrimiformis</name>
    <dbReference type="NCBI Taxonomy" id="1930273"/>
    <lineage>
        <taxon>Bacteria</taxon>
        <taxon>Pseudomonadati</taxon>
        <taxon>Planctomycetota</taxon>
        <taxon>Planctomycetia</taxon>
        <taxon>Pirellulales</taxon>
        <taxon>Pirellulaceae</taxon>
        <taxon>Rubripirellula</taxon>
    </lineage>
</organism>
<dbReference type="InterPro" id="IPR000917">
    <property type="entry name" value="Sulfatase_N"/>
</dbReference>
<dbReference type="Proteomes" id="UP000318538">
    <property type="component" value="Chromosome"/>
</dbReference>
<evidence type="ECO:0000256" key="2">
    <source>
        <dbReference type="ARBA" id="ARBA00008779"/>
    </source>
</evidence>
<keyword evidence="10" id="KW-1185">Reference proteome</keyword>
<dbReference type="Gene3D" id="3.40.720.10">
    <property type="entry name" value="Alkaline Phosphatase, subunit A"/>
    <property type="match status" value="1"/>
</dbReference>
<dbReference type="GO" id="GO:0046872">
    <property type="term" value="F:metal ion binding"/>
    <property type="evidence" value="ECO:0007669"/>
    <property type="project" value="UniProtKB-KW"/>
</dbReference>
<dbReference type="GO" id="GO:0005737">
    <property type="term" value="C:cytoplasm"/>
    <property type="evidence" value="ECO:0007669"/>
    <property type="project" value="TreeGrafter"/>
</dbReference>
<dbReference type="EC" id="3.1.6.1" evidence="9"/>
<dbReference type="GO" id="GO:0004065">
    <property type="term" value="F:arylsulfatase activity"/>
    <property type="evidence" value="ECO:0007669"/>
    <property type="project" value="UniProtKB-EC"/>
</dbReference>
<evidence type="ECO:0000256" key="3">
    <source>
        <dbReference type="ARBA" id="ARBA00022723"/>
    </source>
</evidence>
<keyword evidence="6" id="KW-0106">Calcium</keyword>
<evidence type="ECO:0000259" key="8">
    <source>
        <dbReference type="Pfam" id="PF00884"/>
    </source>
</evidence>
<evidence type="ECO:0000256" key="6">
    <source>
        <dbReference type="ARBA" id="ARBA00022837"/>
    </source>
</evidence>
<feature type="region of interest" description="Disordered" evidence="7">
    <location>
        <begin position="355"/>
        <end position="379"/>
    </location>
</feature>
<proteinExistence type="inferred from homology"/>
<dbReference type="CDD" id="cd16030">
    <property type="entry name" value="iduronate-2-sulfatase"/>
    <property type="match status" value="1"/>
</dbReference>
<comment type="cofactor">
    <cofactor evidence="1">
        <name>Ca(2+)</name>
        <dbReference type="ChEBI" id="CHEBI:29108"/>
    </cofactor>
</comment>
<keyword evidence="5 9" id="KW-0378">Hydrolase</keyword>